<name>A0AAV0PH05_9ROSI</name>
<dbReference type="Proteomes" id="UP001154282">
    <property type="component" value="Unassembled WGS sequence"/>
</dbReference>
<evidence type="ECO:0000313" key="1">
    <source>
        <dbReference type="EMBL" id="CAI0470116.1"/>
    </source>
</evidence>
<dbReference type="AlphaFoldDB" id="A0AAV0PH05"/>
<dbReference type="EMBL" id="CAMGYJ010000009">
    <property type="protein sequence ID" value="CAI0470116.1"/>
    <property type="molecule type" value="Genomic_DNA"/>
</dbReference>
<keyword evidence="2" id="KW-1185">Reference proteome</keyword>
<evidence type="ECO:0000313" key="2">
    <source>
        <dbReference type="Proteomes" id="UP001154282"/>
    </source>
</evidence>
<accession>A0AAV0PH05</accession>
<comment type="caution">
    <text evidence="1">The sequence shown here is derived from an EMBL/GenBank/DDBJ whole genome shotgun (WGS) entry which is preliminary data.</text>
</comment>
<sequence length="67" mass="7446">MGRRCARFQPAEVRRWCCESGETPPPPERFPSFRAGTSNVHRPELRDVGIQDGVGALASELLVYSVC</sequence>
<protein>
    <submittedName>
        <fullName evidence="1">Uncharacterized protein</fullName>
    </submittedName>
</protein>
<gene>
    <name evidence="1" type="ORF">LITE_LOCUS38440</name>
</gene>
<organism evidence="1 2">
    <name type="scientific">Linum tenue</name>
    <dbReference type="NCBI Taxonomy" id="586396"/>
    <lineage>
        <taxon>Eukaryota</taxon>
        <taxon>Viridiplantae</taxon>
        <taxon>Streptophyta</taxon>
        <taxon>Embryophyta</taxon>
        <taxon>Tracheophyta</taxon>
        <taxon>Spermatophyta</taxon>
        <taxon>Magnoliopsida</taxon>
        <taxon>eudicotyledons</taxon>
        <taxon>Gunneridae</taxon>
        <taxon>Pentapetalae</taxon>
        <taxon>rosids</taxon>
        <taxon>fabids</taxon>
        <taxon>Malpighiales</taxon>
        <taxon>Linaceae</taxon>
        <taxon>Linum</taxon>
    </lineage>
</organism>
<proteinExistence type="predicted"/>
<reference evidence="1" key="1">
    <citation type="submission" date="2022-08" db="EMBL/GenBank/DDBJ databases">
        <authorList>
            <person name="Gutierrez-Valencia J."/>
        </authorList>
    </citation>
    <scope>NUCLEOTIDE SEQUENCE</scope>
</reference>